<reference evidence="1" key="1">
    <citation type="submission" date="2020-03" db="EMBL/GenBank/DDBJ databases">
        <authorList>
            <person name="Weist P."/>
        </authorList>
    </citation>
    <scope>NUCLEOTIDE SEQUENCE</scope>
</reference>
<proteinExistence type="predicted"/>
<dbReference type="EMBL" id="CADEAL010002002">
    <property type="protein sequence ID" value="CAB1437263.1"/>
    <property type="molecule type" value="Genomic_DNA"/>
</dbReference>
<accession>A0A9N7UR25</accession>
<sequence>MSESVASDILQNLSCQTPGQMCEWAHQGNFLRHARSHLIERVTKKQLIQLNQHCGAGSKFLGSFMLIPISISGVNKPLQLGLMRLCHGEGSSECRAHHRLSHRGGHCFYPECYCNFRASPDSTTHAKANILLTDMGALYGQSRWGQMGRQRGGGLIKAGCTRMQ</sequence>
<dbReference type="Proteomes" id="UP001153269">
    <property type="component" value="Unassembled WGS sequence"/>
</dbReference>
<protein>
    <submittedName>
        <fullName evidence="1">Uncharacterized protein</fullName>
    </submittedName>
</protein>
<dbReference type="AlphaFoldDB" id="A0A9N7UR25"/>
<name>A0A9N7UR25_PLEPL</name>
<evidence type="ECO:0000313" key="2">
    <source>
        <dbReference type="Proteomes" id="UP001153269"/>
    </source>
</evidence>
<evidence type="ECO:0000313" key="1">
    <source>
        <dbReference type="EMBL" id="CAB1437263.1"/>
    </source>
</evidence>
<comment type="caution">
    <text evidence="1">The sequence shown here is derived from an EMBL/GenBank/DDBJ whole genome shotgun (WGS) entry which is preliminary data.</text>
</comment>
<gene>
    <name evidence="1" type="ORF">PLEPLA_LOCUS25282</name>
</gene>
<organism evidence="1 2">
    <name type="scientific">Pleuronectes platessa</name>
    <name type="common">European plaice</name>
    <dbReference type="NCBI Taxonomy" id="8262"/>
    <lineage>
        <taxon>Eukaryota</taxon>
        <taxon>Metazoa</taxon>
        <taxon>Chordata</taxon>
        <taxon>Craniata</taxon>
        <taxon>Vertebrata</taxon>
        <taxon>Euteleostomi</taxon>
        <taxon>Actinopterygii</taxon>
        <taxon>Neopterygii</taxon>
        <taxon>Teleostei</taxon>
        <taxon>Neoteleostei</taxon>
        <taxon>Acanthomorphata</taxon>
        <taxon>Carangaria</taxon>
        <taxon>Pleuronectiformes</taxon>
        <taxon>Pleuronectoidei</taxon>
        <taxon>Pleuronectidae</taxon>
        <taxon>Pleuronectes</taxon>
    </lineage>
</organism>
<keyword evidence="2" id="KW-1185">Reference proteome</keyword>